<evidence type="ECO:0000313" key="3">
    <source>
        <dbReference type="Proteomes" id="UP001501218"/>
    </source>
</evidence>
<dbReference type="EMBL" id="BAAARA010000002">
    <property type="protein sequence ID" value="GAA2334702.1"/>
    <property type="molecule type" value="Genomic_DNA"/>
</dbReference>
<evidence type="ECO:0000313" key="2">
    <source>
        <dbReference type="EMBL" id="GAA2334702.1"/>
    </source>
</evidence>
<organism evidence="2 3">
    <name type="scientific">Saccharopolyspora halophila</name>
    <dbReference type="NCBI Taxonomy" id="405551"/>
    <lineage>
        <taxon>Bacteria</taxon>
        <taxon>Bacillati</taxon>
        <taxon>Actinomycetota</taxon>
        <taxon>Actinomycetes</taxon>
        <taxon>Pseudonocardiales</taxon>
        <taxon>Pseudonocardiaceae</taxon>
        <taxon>Saccharopolyspora</taxon>
    </lineage>
</organism>
<feature type="compositionally biased region" description="Basic and acidic residues" evidence="1">
    <location>
        <begin position="89"/>
        <end position="102"/>
    </location>
</feature>
<feature type="compositionally biased region" description="Basic and acidic residues" evidence="1">
    <location>
        <begin position="41"/>
        <end position="50"/>
    </location>
</feature>
<name>A0ABN3FPJ2_9PSEU</name>
<proteinExistence type="predicted"/>
<accession>A0ABN3FPJ2</accession>
<keyword evidence="3" id="KW-1185">Reference proteome</keyword>
<reference evidence="2 3" key="1">
    <citation type="journal article" date="2019" name="Int. J. Syst. Evol. Microbiol.">
        <title>The Global Catalogue of Microorganisms (GCM) 10K type strain sequencing project: providing services to taxonomists for standard genome sequencing and annotation.</title>
        <authorList>
            <consortium name="The Broad Institute Genomics Platform"/>
            <consortium name="The Broad Institute Genome Sequencing Center for Infectious Disease"/>
            <person name="Wu L."/>
            <person name="Ma J."/>
        </authorList>
    </citation>
    <scope>NUCLEOTIDE SEQUENCE [LARGE SCALE GENOMIC DNA]</scope>
    <source>
        <strain evidence="2 3">JCM 16221</strain>
    </source>
</reference>
<feature type="region of interest" description="Disordered" evidence="1">
    <location>
        <begin position="24"/>
        <end position="102"/>
    </location>
</feature>
<protein>
    <submittedName>
        <fullName evidence="2">Uncharacterized protein</fullName>
    </submittedName>
</protein>
<evidence type="ECO:0000256" key="1">
    <source>
        <dbReference type="SAM" id="MobiDB-lite"/>
    </source>
</evidence>
<dbReference type="Proteomes" id="UP001501218">
    <property type="component" value="Unassembled WGS sequence"/>
</dbReference>
<gene>
    <name evidence="2" type="ORF">GCM10009854_08080</name>
</gene>
<comment type="caution">
    <text evidence="2">The sequence shown here is derived from an EMBL/GenBank/DDBJ whole genome shotgun (WGS) entry which is preliminary data.</text>
</comment>
<sequence length="102" mass="11353">MTVQIARPKTRLDQLIEQLQQSIGFFAARPQPAGEEPEEEPREHAAESPDRLPPTSELPDRRSIPGDPVDTSQHDPKQAPADQVGARPASRENRSNPDERRG</sequence>